<sequence length="382" mass="44107">MSQYQLPTSSLVVDLAKSRPSHLTYEESQQFKTEGSGCDAPTQANYSVTESSQQWPHDYSIKHDSIIELIPDDRTIWPYDPKPAATSGPPKRYHLKANLPEQHTEPCTIFRGYELGDIQGERPVVIKLWYADKEVFGPTKPEVRLESYFTEVQAYTLLQRFQGLLIPELYGSYMVASCTDSHPHFLMPRRYDAAPNYRIFALVREYIDGKSLADLGASEFVPELSAQAMFLNQLFQQTGVDDSSMQEDHIIMPSKSSATVARWKKLQALHKGLQIGRKYIEVTECNKVVVVNLSHANIIAWELPYQNPLLSVRYYHWLRTMNAEQKKKTLRLCLQRGLERLWPIDQEDWDEIINHSMFSLGDDAKRELQKDLDRYNRDTAKN</sequence>
<accession>A0A6A6VQS2</accession>
<organism evidence="1 2">
    <name type="scientific">Pseudovirgaria hyperparasitica</name>
    <dbReference type="NCBI Taxonomy" id="470096"/>
    <lineage>
        <taxon>Eukaryota</taxon>
        <taxon>Fungi</taxon>
        <taxon>Dikarya</taxon>
        <taxon>Ascomycota</taxon>
        <taxon>Pezizomycotina</taxon>
        <taxon>Dothideomycetes</taxon>
        <taxon>Dothideomycetes incertae sedis</taxon>
        <taxon>Acrospermales</taxon>
        <taxon>Acrospermaceae</taxon>
        <taxon>Pseudovirgaria</taxon>
    </lineage>
</organism>
<dbReference type="EMBL" id="ML996589">
    <property type="protein sequence ID" value="KAF2752952.1"/>
    <property type="molecule type" value="Genomic_DNA"/>
</dbReference>
<proteinExistence type="predicted"/>
<dbReference type="RefSeq" id="XP_033595403.1">
    <property type="nucleotide sequence ID" value="XM_033744940.1"/>
</dbReference>
<name>A0A6A6VQS2_9PEZI</name>
<dbReference type="Proteomes" id="UP000799437">
    <property type="component" value="Unassembled WGS sequence"/>
</dbReference>
<protein>
    <submittedName>
        <fullName evidence="1">Uncharacterized protein</fullName>
    </submittedName>
</protein>
<dbReference type="GeneID" id="54485994"/>
<reference evidence="1" key="1">
    <citation type="journal article" date="2020" name="Stud. Mycol.">
        <title>101 Dothideomycetes genomes: a test case for predicting lifestyles and emergence of pathogens.</title>
        <authorList>
            <person name="Haridas S."/>
            <person name="Albert R."/>
            <person name="Binder M."/>
            <person name="Bloem J."/>
            <person name="Labutti K."/>
            <person name="Salamov A."/>
            <person name="Andreopoulos B."/>
            <person name="Baker S."/>
            <person name="Barry K."/>
            <person name="Bills G."/>
            <person name="Bluhm B."/>
            <person name="Cannon C."/>
            <person name="Castanera R."/>
            <person name="Culley D."/>
            <person name="Daum C."/>
            <person name="Ezra D."/>
            <person name="Gonzalez J."/>
            <person name="Henrissat B."/>
            <person name="Kuo A."/>
            <person name="Liang C."/>
            <person name="Lipzen A."/>
            <person name="Lutzoni F."/>
            <person name="Magnuson J."/>
            <person name="Mondo S."/>
            <person name="Nolan M."/>
            <person name="Ohm R."/>
            <person name="Pangilinan J."/>
            <person name="Park H.-J."/>
            <person name="Ramirez L."/>
            <person name="Alfaro M."/>
            <person name="Sun H."/>
            <person name="Tritt A."/>
            <person name="Yoshinaga Y."/>
            <person name="Zwiers L.-H."/>
            <person name="Turgeon B."/>
            <person name="Goodwin S."/>
            <person name="Spatafora J."/>
            <person name="Crous P."/>
            <person name="Grigoriev I."/>
        </authorList>
    </citation>
    <scope>NUCLEOTIDE SEQUENCE</scope>
    <source>
        <strain evidence="1">CBS 121739</strain>
    </source>
</reference>
<gene>
    <name evidence="1" type="ORF">EJ05DRAFT_480797</name>
</gene>
<evidence type="ECO:0000313" key="2">
    <source>
        <dbReference type="Proteomes" id="UP000799437"/>
    </source>
</evidence>
<dbReference type="AlphaFoldDB" id="A0A6A6VQS2"/>
<evidence type="ECO:0000313" key="1">
    <source>
        <dbReference type="EMBL" id="KAF2752952.1"/>
    </source>
</evidence>
<keyword evidence="2" id="KW-1185">Reference proteome</keyword>